<feature type="transmembrane region" description="Helical" evidence="20">
    <location>
        <begin position="202"/>
        <end position="219"/>
    </location>
</feature>
<dbReference type="GO" id="GO:0004842">
    <property type="term" value="F:ubiquitin-protein transferase activity"/>
    <property type="evidence" value="ECO:0007669"/>
    <property type="project" value="TreeGrafter"/>
</dbReference>
<keyword evidence="9 20" id="KW-0812">Transmembrane</keyword>
<name>A0A6M4GTC5_9PROT</name>
<evidence type="ECO:0000256" key="10">
    <source>
        <dbReference type="ARBA" id="ARBA00022737"/>
    </source>
</evidence>
<feature type="transmembrane region" description="Helical" evidence="20">
    <location>
        <begin position="139"/>
        <end position="159"/>
    </location>
</feature>
<evidence type="ECO:0000256" key="3">
    <source>
        <dbReference type="ARBA" id="ARBA00004308"/>
    </source>
</evidence>
<keyword evidence="12 18" id="KW-0040">ANK repeat</keyword>
<dbReference type="Pfam" id="PF12796">
    <property type="entry name" value="Ank_2"/>
    <property type="match status" value="1"/>
</dbReference>
<feature type="transmembrane region" description="Helical" evidence="20">
    <location>
        <begin position="109"/>
        <end position="127"/>
    </location>
</feature>
<dbReference type="InterPro" id="IPR036770">
    <property type="entry name" value="Ankyrin_rpt-contain_sf"/>
</dbReference>
<evidence type="ECO:0000256" key="5">
    <source>
        <dbReference type="ARBA" id="ARBA00013174"/>
    </source>
</evidence>
<dbReference type="PANTHER" id="PTHR24171">
    <property type="entry name" value="ANKYRIN REPEAT DOMAIN-CONTAINING PROTEIN 39-RELATED"/>
    <property type="match status" value="1"/>
</dbReference>
<feature type="transmembrane region" description="Helical" evidence="20">
    <location>
        <begin position="171"/>
        <end position="190"/>
    </location>
</feature>
<evidence type="ECO:0000256" key="16">
    <source>
        <dbReference type="ARBA" id="ARBA00023264"/>
    </source>
</evidence>
<evidence type="ECO:0000313" key="22">
    <source>
        <dbReference type="Proteomes" id="UP000501534"/>
    </source>
</evidence>
<dbReference type="GO" id="GO:0085020">
    <property type="term" value="P:protein K6-linked ubiquitination"/>
    <property type="evidence" value="ECO:0007669"/>
    <property type="project" value="TreeGrafter"/>
</dbReference>
<dbReference type="InterPro" id="IPR002110">
    <property type="entry name" value="Ankyrin_rpt"/>
</dbReference>
<keyword evidence="22" id="KW-1185">Reference proteome</keyword>
<feature type="repeat" description="ANK" evidence="18">
    <location>
        <begin position="285"/>
        <end position="317"/>
    </location>
</feature>
<keyword evidence="14 20" id="KW-0472">Membrane</keyword>
<dbReference type="GO" id="GO:0008654">
    <property type="term" value="P:phospholipid biosynthetic process"/>
    <property type="evidence" value="ECO:0007669"/>
    <property type="project" value="UniProtKB-KW"/>
</dbReference>
<dbReference type="PROSITE" id="PS00379">
    <property type="entry name" value="CDP_ALCOHOL_P_TRANSF"/>
    <property type="match status" value="1"/>
</dbReference>
<evidence type="ECO:0000313" key="21">
    <source>
        <dbReference type="EMBL" id="QJR10275.1"/>
    </source>
</evidence>
<feature type="transmembrane region" description="Helical" evidence="20">
    <location>
        <begin position="20"/>
        <end position="40"/>
    </location>
</feature>
<keyword evidence="16" id="KW-1208">Phospholipid metabolism</keyword>
<evidence type="ECO:0000256" key="2">
    <source>
        <dbReference type="ARBA" id="ARBA00004141"/>
    </source>
</evidence>
<keyword evidence="7" id="KW-0444">Lipid biosynthesis</keyword>
<gene>
    <name evidence="21" type="ORF">DSM104443_01329</name>
</gene>
<comment type="catalytic activity">
    <reaction evidence="1">
        <text>a CDP-1,2-diacyl-sn-glycerol + L-serine = a 1,2-diacyl-sn-glycero-3-phospho-L-serine + CMP + H(+)</text>
        <dbReference type="Rhea" id="RHEA:16913"/>
        <dbReference type="ChEBI" id="CHEBI:15378"/>
        <dbReference type="ChEBI" id="CHEBI:33384"/>
        <dbReference type="ChEBI" id="CHEBI:57262"/>
        <dbReference type="ChEBI" id="CHEBI:58332"/>
        <dbReference type="ChEBI" id="CHEBI:60377"/>
        <dbReference type="EC" id="2.7.8.8"/>
    </reaction>
</comment>
<evidence type="ECO:0000256" key="8">
    <source>
        <dbReference type="ARBA" id="ARBA00022679"/>
    </source>
</evidence>
<protein>
    <recommendedName>
        <fullName evidence="6">CDP-diacylglycerol--serine O-phosphatidyltransferase</fullName>
        <ecNumber evidence="5">2.7.8.8</ecNumber>
    </recommendedName>
    <alternativeName>
        <fullName evidence="17">Phosphatidylserine synthase</fullName>
    </alternativeName>
</protein>
<evidence type="ECO:0000256" key="1">
    <source>
        <dbReference type="ARBA" id="ARBA00000287"/>
    </source>
</evidence>
<dbReference type="Gene3D" id="1.20.120.1760">
    <property type="match status" value="1"/>
</dbReference>
<dbReference type="Pfam" id="PF01066">
    <property type="entry name" value="CDP-OH_P_transf"/>
    <property type="match status" value="1"/>
</dbReference>
<evidence type="ECO:0000256" key="17">
    <source>
        <dbReference type="ARBA" id="ARBA00032361"/>
    </source>
</evidence>
<evidence type="ECO:0000256" key="20">
    <source>
        <dbReference type="SAM" id="Phobius"/>
    </source>
</evidence>
<comment type="subcellular location">
    <subcellularLocation>
        <location evidence="3">Endomembrane system</location>
    </subcellularLocation>
    <subcellularLocation>
        <location evidence="2">Membrane</location>
        <topology evidence="2">Multi-pass membrane protein</topology>
    </subcellularLocation>
</comment>
<dbReference type="InterPro" id="IPR000462">
    <property type="entry name" value="CDP-OH_P_trans"/>
</dbReference>
<dbReference type="PROSITE" id="PS50088">
    <property type="entry name" value="ANK_REPEAT"/>
    <property type="match status" value="2"/>
</dbReference>
<dbReference type="EMBL" id="CP053069">
    <property type="protein sequence ID" value="QJR10275.1"/>
    <property type="molecule type" value="Genomic_DNA"/>
</dbReference>
<dbReference type="InterPro" id="IPR048254">
    <property type="entry name" value="CDP_ALCOHOL_P_TRANSF_CS"/>
</dbReference>
<evidence type="ECO:0000256" key="18">
    <source>
        <dbReference type="PROSITE-ProRule" id="PRU00023"/>
    </source>
</evidence>
<dbReference type="EC" id="2.7.8.8" evidence="5"/>
<keyword evidence="15" id="KW-0594">Phospholipid biosynthesis</keyword>
<evidence type="ECO:0000256" key="13">
    <source>
        <dbReference type="ARBA" id="ARBA00023098"/>
    </source>
</evidence>
<evidence type="ECO:0000256" key="15">
    <source>
        <dbReference type="ARBA" id="ARBA00023209"/>
    </source>
</evidence>
<feature type="repeat" description="ANK" evidence="18">
    <location>
        <begin position="318"/>
        <end position="350"/>
    </location>
</feature>
<evidence type="ECO:0000256" key="19">
    <source>
        <dbReference type="RuleBase" id="RU003750"/>
    </source>
</evidence>
<dbReference type="KEGG" id="uru:DSM104443_01329"/>
<dbReference type="RefSeq" id="WP_171090670.1">
    <property type="nucleotide sequence ID" value="NZ_CP053069.1"/>
</dbReference>
<dbReference type="PANTHER" id="PTHR24171:SF8">
    <property type="entry name" value="BRCA1-ASSOCIATED RING DOMAIN PROTEIN 1"/>
    <property type="match status" value="1"/>
</dbReference>
<evidence type="ECO:0000256" key="6">
    <source>
        <dbReference type="ARBA" id="ARBA00017171"/>
    </source>
</evidence>
<evidence type="ECO:0000256" key="12">
    <source>
        <dbReference type="ARBA" id="ARBA00023043"/>
    </source>
</evidence>
<keyword evidence="8 19" id="KW-0808">Transferase</keyword>
<dbReference type="PROSITE" id="PS50297">
    <property type="entry name" value="ANK_REP_REGION"/>
    <property type="match status" value="2"/>
</dbReference>
<evidence type="ECO:0000256" key="9">
    <source>
        <dbReference type="ARBA" id="ARBA00022692"/>
    </source>
</evidence>
<dbReference type="SUPFAM" id="SSF48403">
    <property type="entry name" value="Ankyrin repeat"/>
    <property type="match status" value="1"/>
</dbReference>
<sequence length="391" mass="42520">MSSPRPKAFRPASEFRKRGIYLLPNAFTTLNLFAGFYAIVQGMNHRFEQAAIAIFIAMILDSIDGRVARLTRTQSAFGAEYDSLTDMVSFGAAPALLMYEWALRDMGRIGWIAAFVYCAGAALRLARFNTQLSVADKRWFQGLPSPAAAALVVGMIWVFDDYQVKGGDVRWFAAALTVYAGLTMVSNVKFYSGKDINLRRAVPFWVVIVMVMVLLLISIEPSHVLWGVMVAYGFSGYVMWVVARWRTEATQKQYAHIRDAIEEGNLTALARMLGTTPADTVIGTGGRTVLMVAIEEVNLPAIELLVARGASLEVADEQGLTALGLAAESGFQEAVEALLAGGANPNHRDLLGDTPLDHAVEHGAHDTVATLLGYGAKASRELPPLPPDLPR</sequence>
<dbReference type="GO" id="GO:0016020">
    <property type="term" value="C:membrane"/>
    <property type="evidence" value="ECO:0007669"/>
    <property type="project" value="UniProtKB-SubCell"/>
</dbReference>
<proteinExistence type="inferred from homology"/>
<dbReference type="Proteomes" id="UP000501534">
    <property type="component" value="Chromosome"/>
</dbReference>
<dbReference type="SMART" id="SM00248">
    <property type="entry name" value="ANK"/>
    <property type="match status" value="3"/>
</dbReference>
<evidence type="ECO:0000256" key="14">
    <source>
        <dbReference type="ARBA" id="ARBA00023136"/>
    </source>
</evidence>
<reference evidence="21 22" key="1">
    <citation type="submission" date="2020-04" db="EMBL/GenBank/DDBJ databases">
        <title>Usitatibacter rugosus gen. nov., sp. nov. and Usitatibacter palustris sp. nov., novel members of Usitatibacteraceae fam. nov. within the order Nitrosomonadales isolated from soil.</title>
        <authorList>
            <person name="Huber K.J."/>
            <person name="Neumann-Schaal M."/>
            <person name="Geppert A."/>
            <person name="Luckner M."/>
            <person name="Wanner G."/>
            <person name="Overmann J."/>
        </authorList>
    </citation>
    <scope>NUCLEOTIDE SEQUENCE [LARGE SCALE GENOMIC DNA]</scope>
    <source>
        <strain evidence="21 22">0125_3</strain>
    </source>
</reference>
<comment type="similarity">
    <text evidence="4 19">Belongs to the CDP-alcohol phosphatidyltransferase class-I family.</text>
</comment>
<evidence type="ECO:0000256" key="4">
    <source>
        <dbReference type="ARBA" id="ARBA00010441"/>
    </source>
</evidence>
<dbReference type="NCBIfam" id="TIGR00473">
    <property type="entry name" value="pssA"/>
    <property type="match status" value="1"/>
</dbReference>
<dbReference type="InterPro" id="IPR004533">
    <property type="entry name" value="CDP-diaglyc--ser_O-PTrfase"/>
</dbReference>
<evidence type="ECO:0000256" key="7">
    <source>
        <dbReference type="ARBA" id="ARBA00022516"/>
    </source>
</evidence>
<dbReference type="AlphaFoldDB" id="A0A6M4GTC5"/>
<keyword evidence="13" id="KW-0443">Lipid metabolism</keyword>
<organism evidence="21 22">
    <name type="scientific">Usitatibacter rugosus</name>
    <dbReference type="NCBI Taxonomy" id="2732067"/>
    <lineage>
        <taxon>Bacteria</taxon>
        <taxon>Pseudomonadati</taxon>
        <taxon>Pseudomonadota</taxon>
        <taxon>Betaproteobacteria</taxon>
        <taxon>Nitrosomonadales</taxon>
        <taxon>Usitatibacteraceae</taxon>
        <taxon>Usitatibacter</taxon>
    </lineage>
</organism>
<accession>A0A6M4GTC5</accession>
<dbReference type="GO" id="GO:0012505">
    <property type="term" value="C:endomembrane system"/>
    <property type="evidence" value="ECO:0007669"/>
    <property type="project" value="UniProtKB-SubCell"/>
</dbReference>
<dbReference type="GO" id="GO:0003882">
    <property type="term" value="F:CDP-diacylglycerol-serine O-phosphatidyltransferase activity"/>
    <property type="evidence" value="ECO:0007669"/>
    <property type="project" value="UniProtKB-EC"/>
</dbReference>
<keyword evidence="11 20" id="KW-1133">Transmembrane helix</keyword>
<evidence type="ECO:0000256" key="11">
    <source>
        <dbReference type="ARBA" id="ARBA00022989"/>
    </source>
</evidence>
<dbReference type="InterPro" id="IPR043130">
    <property type="entry name" value="CDP-OH_PTrfase_TM_dom"/>
</dbReference>
<feature type="transmembrane region" description="Helical" evidence="20">
    <location>
        <begin position="225"/>
        <end position="243"/>
    </location>
</feature>
<keyword evidence="10" id="KW-0677">Repeat</keyword>
<dbReference type="Gene3D" id="1.25.40.20">
    <property type="entry name" value="Ankyrin repeat-containing domain"/>
    <property type="match status" value="1"/>
</dbReference>